<evidence type="ECO:0000256" key="12">
    <source>
        <dbReference type="ARBA" id="ARBA00034000"/>
    </source>
</evidence>
<comment type="catalytic activity">
    <reaction evidence="13">
        <text>[GlcNAc-(1-&gt;4)-Mur2Ac(oyl-L-Ala-gamma-D-Glu-L-Lys-D-Ala-D-Ala)](n)-di-trans,octa-cis-undecaprenyl diphosphate + beta-D-GlcNAc-(1-&gt;4)-Mur2Ac(oyl-L-Ala-gamma-D-Glu-L-Lys-D-Ala-D-Ala)-di-trans,octa-cis-undecaprenyl diphosphate = [GlcNAc-(1-&gt;4)-Mur2Ac(oyl-L-Ala-gamma-D-Glu-L-Lys-D-Ala-D-Ala)](n+1)-di-trans,octa-cis-undecaprenyl diphosphate + di-trans,octa-cis-undecaprenyl diphosphate + H(+)</text>
        <dbReference type="Rhea" id="RHEA:23708"/>
        <dbReference type="Rhea" id="RHEA-COMP:9602"/>
        <dbReference type="Rhea" id="RHEA-COMP:9603"/>
        <dbReference type="ChEBI" id="CHEBI:15378"/>
        <dbReference type="ChEBI" id="CHEBI:58405"/>
        <dbReference type="ChEBI" id="CHEBI:60033"/>
        <dbReference type="ChEBI" id="CHEBI:78435"/>
        <dbReference type="EC" id="2.4.99.28"/>
    </reaction>
</comment>
<dbReference type="InterPro" id="IPR001264">
    <property type="entry name" value="Glyco_trans_51"/>
</dbReference>
<dbReference type="AlphaFoldDB" id="A0A5C4WUX6"/>
<dbReference type="InterPro" id="IPR012338">
    <property type="entry name" value="Beta-lactam/transpept-like"/>
</dbReference>
<keyword evidence="4" id="KW-0645">Protease</keyword>
<keyword evidence="8" id="KW-0133">Cell shape</keyword>
<evidence type="ECO:0000256" key="8">
    <source>
        <dbReference type="ARBA" id="ARBA00022960"/>
    </source>
</evidence>
<dbReference type="InterPro" id="IPR001460">
    <property type="entry name" value="PCN-bd_Tpept"/>
</dbReference>
<dbReference type="SUPFAM" id="SSF53955">
    <property type="entry name" value="Lysozyme-like"/>
    <property type="match status" value="1"/>
</dbReference>
<evidence type="ECO:0000256" key="2">
    <source>
        <dbReference type="ARBA" id="ARBA00007739"/>
    </source>
</evidence>
<dbReference type="Pfam" id="PF00905">
    <property type="entry name" value="Transpeptidase"/>
    <property type="match status" value="1"/>
</dbReference>
<evidence type="ECO:0000256" key="1">
    <source>
        <dbReference type="ARBA" id="ARBA00007090"/>
    </source>
</evidence>
<feature type="domain" description="Penicillin-binding protein transpeptidase" evidence="15">
    <location>
        <begin position="357"/>
        <end position="626"/>
    </location>
</feature>
<evidence type="ECO:0000256" key="14">
    <source>
        <dbReference type="SAM" id="MobiDB-lite"/>
    </source>
</evidence>
<feature type="domain" description="Glycosyl transferase family 51" evidence="16">
    <location>
        <begin position="67"/>
        <end position="255"/>
    </location>
</feature>
<dbReference type="Gene3D" id="3.40.710.10">
    <property type="entry name" value="DD-peptidase/beta-lactamase superfamily"/>
    <property type="match status" value="1"/>
</dbReference>
<comment type="similarity">
    <text evidence="1">In the C-terminal section; belongs to the transpeptidase family.</text>
</comment>
<comment type="catalytic activity">
    <reaction evidence="12">
        <text>Preferential cleavage: (Ac)2-L-Lys-D-Ala-|-D-Ala. Also transpeptidation of peptidyl-alanyl moieties that are N-acyl substituents of D-alanine.</text>
        <dbReference type="EC" id="3.4.16.4"/>
    </reaction>
</comment>
<dbReference type="FunFam" id="1.10.3810.10:FF:000001">
    <property type="entry name" value="Penicillin-binding protein 1A"/>
    <property type="match status" value="1"/>
</dbReference>
<evidence type="ECO:0000259" key="15">
    <source>
        <dbReference type="Pfam" id="PF00905"/>
    </source>
</evidence>
<protein>
    <submittedName>
        <fullName evidence="17">Penicillin-binding protein</fullName>
    </submittedName>
</protein>
<dbReference type="GO" id="GO:0071555">
    <property type="term" value="P:cell wall organization"/>
    <property type="evidence" value="ECO:0007669"/>
    <property type="project" value="UniProtKB-KW"/>
</dbReference>
<dbReference type="InterPro" id="IPR023346">
    <property type="entry name" value="Lysozyme-like_dom_sf"/>
</dbReference>
<keyword evidence="3" id="KW-0121">Carboxypeptidase</keyword>
<evidence type="ECO:0000313" key="18">
    <source>
        <dbReference type="Proteomes" id="UP000312512"/>
    </source>
</evidence>
<keyword evidence="6" id="KW-0808">Transferase</keyword>
<dbReference type="PANTHER" id="PTHR32282">
    <property type="entry name" value="BINDING PROTEIN TRANSPEPTIDASE, PUTATIVE-RELATED"/>
    <property type="match status" value="1"/>
</dbReference>
<comment type="similarity">
    <text evidence="2">In the N-terminal section; belongs to the glycosyltransferase 51 family.</text>
</comment>
<dbReference type="InterPro" id="IPR050396">
    <property type="entry name" value="Glycosyltr_51/Transpeptidase"/>
</dbReference>
<evidence type="ECO:0000313" key="17">
    <source>
        <dbReference type="EMBL" id="KAB8196668.1"/>
    </source>
</evidence>
<dbReference type="Pfam" id="PF00912">
    <property type="entry name" value="Transgly"/>
    <property type="match status" value="1"/>
</dbReference>
<dbReference type="GO" id="GO:0008955">
    <property type="term" value="F:peptidoglycan glycosyltransferase activity"/>
    <property type="evidence" value="ECO:0007669"/>
    <property type="project" value="UniProtKB-EC"/>
</dbReference>
<evidence type="ECO:0000256" key="3">
    <source>
        <dbReference type="ARBA" id="ARBA00022645"/>
    </source>
</evidence>
<comment type="caution">
    <text evidence="17">The sequence shown here is derived from an EMBL/GenBank/DDBJ whole genome shotgun (WGS) entry which is preliminary data.</text>
</comment>
<gene>
    <name evidence="17" type="ORF">FH608_008135</name>
</gene>
<dbReference type="GO" id="GO:0030288">
    <property type="term" value="C:outer membrane-bounded periplasmic space"/>
    <property type="evidence" value="ECO:0007669"/>
    <property type="project" value="TreeGrafter"/>
</dbReference>
<proteinExistence type="inferred from homology"/>
<organism evidence="17 18">
    <name type="scientific">Nonomuraea phyllanthi</name>
    <dbReference type="NCBI Taxonomy" id="2219224"/>
    <lineage>
        <taxon>Bacteria</taxon>
        <taxon>Bacillati</taxon>
        <taxon>Actinomycetota</taxon>
        <taxon>Actinomycetes</taxon>
        <taxon>Streptosporangiales</taxon>
        <taxon>Streptosporangiaceae</taxon>
        <taxon>Nonomuraea</taxon>
    </lineage>
</organism>
<evidence type="ECO:0000256" key="13">
    <source>
        <dbReference type="ARBA" id="ARBA00049902"/>
    </source>
</evidence>
<evidence type="ECO:0000256" key="11">
    <source>
        <dbReference type="ARBA" id="ARBA00023316"/>
    </source>
</evidence>
<evidence type="ECO:0000259" key="16">
    <source>
        <dbReference type="Pfam" id="PF00912"/>
    </source>
</evidence>
<feature type="compositionally biased region" description="Acidic residues" evidence="14">
    <location>
        <begin position="697"/>
        <end position="707"/>
    </location>
</feature>
<evidence type="ECO:0000256" key="4">
    <source>
        <dbReference type="ARBA" id="ARBA00022670"/>
    </source>
</evidence>
<reference evidence="17 18" key="1">
    <citation type="submission" date="2019-10" db="EMBL/GenBank/DDBJ databases">
        <title>Nonomuraea sp. nov., isolated from Phyllanthus amarus.</title>
        <authorList>
            <person name="Klykleung N."/>
            <person name="Tanasupawat S."/>
        </authorList>
    </citation>
    <scope>NUCLEOTIDE SEQUENCE [LARGE SCALE GENOMIC DNA]</scope>
    <source>
        <strain evidence="17 18">PA1-10</strain>
    </source>
</reference>
<dbReference type="GO" id="GO:0009252">
    <property type="term" value="P:peptidoglycan biosynthetic process"/>
    <property type="evidence" value="ECO:0007669"/>
    <property type="project" value="UniProtKB-KW"/>
</dbReference>
<dbReference type="InterPro" id="IPR036950">
    <property type="entry name" value="PBP_transglycosylase"/>
</dbReference>
<dbReference type="EMBL" id="VDLX02000002">
    <property type="protein sequence ID" value="KAB8196668.1"/>
    <property type="molecule type" value="Genomic_DNA"/>
</dbReference>
<dbReference type="OrthoDB" id="7911552at2"/>
<dbReference type="PANTHER" id="PTHR32282:SF33">
    <property type="entry name" value="PEPTIDOGLYCAN GLYCOSYLTRANSFERASE"/>
    <property type="match status" value="1"/>
</dbReference>
<feature type="region of interest" description="Disordered" evidence="14">
    <location>
        <begin position="680"/>
        <end position="718"/>
    </location>
</feature>
<dbReference type="Proteomes" id="UP000312512">
    <property type="component" value="Unassembled WGS sequence"/>
</dbReference>
<keyword evidence="5" id="KW-0328">Glycosyltransferase</keyword>
<keyword evidence="9" id="KW-0573">Peptidoglycan synthesis</keyword>
<evidence type="ECO:0000256" key="6">
    <source>
        <dbReference type="ARBA" id="ARBA00022679"/>
    </source>
</evidence>
<keyword evidence="18" id="KW-1185">Reference proteome</keyword>
<evidence type="ECO:0000256" key="9">
    <source>
        <dbReference type="ARBA" id="ARBA00022984"/>
    </source>
</evidence>
<dbReference type="GO" id="GO:0008360">
    <property type="term" value="P:regulation of cell shape"/>
    <property type="evidence" value="ECO:0007669"/>
    <property type="project" value="UniProtKB-KW"/>
</dbReference>
<evidence type="ECO:0000256" key="7">
    <source>
        <dbReference type="ARBA" id="ARBA00022801"/>
    </source>
</evidence>
<accession>A0A5C4WUX6</accession>
<dbReference type="SUPFAM" id="SSF56601">
    <property type="entry name" value="beta-lactamase/transpeptidase-like"/>
    <property type="match status" value="1"/>
</dbReference>
<evidence type="ECO:0000256" key="5">
    <source>
        <dbReference type="ARBA" id="ARBA00022676"/>
    </source>
</evidence>
<dbReference type="GO" id="GO:0006508">
    <property type="term" value="P:proteolysis"/>
    <property type="evidence" value="ECO:0007669"/>
    <property type="project" value="UniProtKB-KW"/>
</dbReference>
<keyword evidence="7" id="KW-0378">Hydrolase</keyword>
<dbReference type="GO" id="GO:0009002">
    <property type="term" value="F:serine-type D-Ala-D-Ala carboxypeptidase activity"/>
    <property type="evidence" value="ECO:0007669"/>
    <property type="project" value="UniProtKB-EC"/>
</dbReference>
<name>A0A5C4WUX6_9ACTN</name>
<keyword evidence="10" id="KW-0511">Multifunctional enzyme</keyword>
<dbReference type="Gene3D" id="1.10.3810.10">
    <property type="entry name" value="Biosynthetic peptidoglycan transglycosylase-like"/>
    <property type="match status" value="1"/>
</dbReference>
<dbReference type="GO" id="GO:0008658">
    <property type="term" value="F:penicillin binding"/>
    <property type="evidence" value="ECO:0007669"/>
    <property type="project" value="InterPro"/>
</dbReference>
<accession>A0A5P9Z722</accession>
<dbReference type="RefSeq" id="WP_139629729.1">
    <property type="nucleotide sequence ID" value="NZ_CP045572.1"/>
</dbReference>
<keyword evidence="11" id="KW-0961">Cell wall biogenesis/degradation</keyword>
<evidence type="ECO:0000256" key="10">
    <source>
        <dbReference type="ARBA" id="ARBA00023268"/>
    </source>
</evidence>
<sequence length="718" mass="76545">MGSRLSSVARLTGAAVAAGVVAAAIALPAVGGTGAMFVSASEDLGIKPQQLKEPPLAEKTTVLDAKGNEIATFYEEYRENVSLDEIADIMKTAIISIEDYRFYEHGAIDIEGTVRALAKNLSSGGIAQGGSSITQQYVKQVLLNSATTTEEKNAALEASYARKLNELRYAMAIEEKYTKDQILEKYLNIAYFGASAYGVEAAAKRFFGVTAAELSLPQAATLAGAVQDPNMTDPNRGKKFQARLLERRNVVLDRMAELKKITPEQAAEAKATKLGYKGTGLPGGCGASNVPYFCMYVRNEILSNPDFGKTKKARAQFLNRGGLTIQTTIDPKMQKAAEQAIKKHVYPSDDPVASEALVQPGTGEIKAMAASRKYGNSRRKNEMSYNVVADAVHGGGIGFQAGSTFKVFTLLTALKQGMKINEGFTVGSGFRAPYYSSFKNCKGERVGDPTHTVHNDEGGGGFKSLSTGTWGSVNTFFLTLEQKVGLCETVETAKSLGIKRSDGQKLQEYETFTLGINEMDPVTVATAYAGIAARGKYCRPMAITKITDRNGKVTDYKPKCKQVIDPEVTDAAASIMEGVFTKGTMAGVGGIGRPVAGKTGTTDDQATAWFAGFTPDLAGAVSIGDPRGAVTHKLNNITIGGRYYGSVFGASIPGPIFNDTMKVALKGVPPTDFTPINSERFGGCGQSCQPRRQVDPDFGDENPDGQLDEANVGTVQDQ</sequence>